<dbReference type="EMBL" id="BQNB010020298">
    <property type="protein sequence ID" value="GJT94460.1"/>
    <property type="molecule type" value="Genomic_DNA"/>
</dbReference>
<feature type="region of interest" description="Disordered" evidence="1">
    <location>
        <begin position="47"/>
        <end position="89"/>
    </location>
</feature>
<proteinExistence type="predicted"/>
<reference evidence="2" key="1">
    <citation type="journal article" date="2022" name="Int. J. Mol. Sci.">
        <title>Draft Genome of Tanacetum Coccineum: Genomic Comparison of Closely Related Tanacetum-Family Plants.</title>
        <authorList>
            <person name="Yamashiro T."/>
            <person name="Shiraishi A."/>
            <person name="Nakayama K."/>
            <person name="Satake H."/>
        </authorList>
    </citation>
    <scope>NUCLEOTIDE SEQUENCE</scope>
</reference>
<dbReference type="Proteomes" id="UP001151760">
    <property type="component" value="Unassembled WGS sequence"/>
</dbReference>
<comment type="caution">
    <text evidence="2">The sequence shown here is derived from an EMBL/GenBank/DDBJ whole genome shotgun (WGS) entry which is preliminary data.</text>
</comment>
<accession>A0ABQ5I319</accession>
<name>A0ABQ5I319_9ASTR</name>
<evidence type="ECO:0000313" key="2">
    <source>
        <dbReference type="EMBL" id="GJT94460.1"/>
    </source>
</evidence>
<organism evidence="2 3">
    <name type="scientific">Tanacetum coccineum</name>
    <dbReference type="NCBI Taxonomy" id="301880"/>
    <lineage>
        <taxon>Eukaryota</taxon>
        <taxon>Viridiplantae</taxon>
        <taxon>Streptophyta</taxon>
        <taxon>Embryophyta</taxon>
        <taxon>Tracheophyta</taxon>
        <taxon>Spermatophyta</taxon>
        <taxon>Magnoliopsida</taxon>
        <taxon>eudicotyledons</taxon>
        <taxon>Gunneridae</taxon>
        <taxon>Pentapetalae</taxon>
        <taxon>asterids</taxon>
        <taxon>campanulids</taxon>
        <taxon>Asterales</taxon>
        <taxon>Asteraceae</taxon>
        <taxon>Asteroideae</taxon>
        <taxon>Anthemideae</taxon>
        <taxon>Anthemidinae</taxon>
        <taxon>Tanacetum</taxon>
    </lineage>
</organism>
<evidence type="ECO:0000313" key="3">
    <source>
        <dbReference type="Proteomes" id="UP001151760"/>
    </source>
</evidence>
<gene>
    <name evidence="2" type="ORF">Tco_1089978</name>
</gene>
<reference evidence="2" key="2">
    <citation type="submission" date="2022-01" db="EMBL/GenBank/DDBJ databases">
        <authorList>
            <person name="Yamashiro T."/>
            <person name="Shiraishi A."/>
            <person name="Satake H."/>
            <person name="Nakayama K."/>
        </authorList>
    </citation>
    <scope>NUCLEOTIDE SEQUENCE</scope>
</reference>
<protein>
    <submittedName>
        <fullName evidence="2">Uncharacterized protein</fullName>
    </submittedName>
</protein>
<keyword evidence="3" id="KW-1185">Reference proteome</keyword>
<evidence type="ECO:0000256" key="1">
    <source>
        <dbReference type="SAM" id="MobiDB-lite"/>
    </source>
</evidence>
<sequence>MRPFGCPITILNTIDHLGSGPNWLFDIDALTKSMNYKPVVAGNQSNGSAGLPFSSSSTNSPDAGFKPSGEEEKKDAEDPRNEDKDNVVDENIVYGCDDDPNMPDLEDIASSENEVVFGAEADMTNLDTHILVSPIPSTRIHKDHLVEQIIRDIYSAP</sequence>
<feature type="compositionally biased region" description="Basic and acidic residues" evidence="1">
    <location>
        <begin position="68"/>
        <end position="87"/>
    </location>
</feature>
<feature type="compositionally biased region" description="Polar residues" evidence="1">
    <location>
        <begin position="47"/>
        <end position="61"/>
    </location>
</feature>